<dbReference type="PANTHER" id="PTHR28255:SF1">
    <property type="entry name" value="UPF0303 PROTEIN YBR137W"/>
    <property type="match status" value="1"/>
</dbReference>
<comment type="caution">
    <text evidence="2">The sequence shown here is derived from an EMBL/GenBank/DDBJ whole genome shotgun (WGS) entry which is preliminary data.</text>
</comment>
<dbReference type="Pfam" id="PF03928">
    <property type="entry name" value="HbpS-like"/>
    <property type="match status" value="1"/>
</dbReference>
<dbReference type="AlphaFoldDB" id="A0A918WMX0"/>
<dbReference type="NCBIfam" id="NF002696">
    <property type="entry name" value="PRK02487.1-5"/>
    <property type="match status" value="1"/>
</dbReference>
<evidence type="ECO:0000256" key="1">
    <source>
        <dbReference type="HAMAP-Rule" id="MF_00761"/>
    </source>
</evidence>
<sequence length="167" mass="18107">MSRTGPAVHDEVGRLEDDERRLVLDRFGHDDAWRLGVLLTDLARERGAAVAVAIHHGPQRLFHCALPGTSADNDAWLDRKCRVVSRYAASSFLVGARFRAKGRTFEESSRLDPDRYAAHGGAFPLRVRGTGVVGTVAVSGLSQAEDHALVVEALERFLGLQAAAVPV</sequence>
<dbReference type="HAMAP" id="MF_00761">
    <property type="entry name" value="UPF0303"/>
    <property type="match status" value="1"/>
</dbReference>
<comment type="similarity">
    <text evidence="1">Belongs to the UPF0303 family.</text>
</comment>
<dbReference type="Proteomes" id="UP000646244">
    <property type="component" value="Unassembled WGS sequence"/>
</dbReference>
<reference evidence="2" key="1">
    <citation type="journal article" date="2014" name="Int. J. Syst. Evol. Microbiol.">
        <title>Complete genome sequence of Corynebacterium casei LMG S-19264T (=DSM 44701T), isolated from a smear-ripened cheese.</title>
        <authorList>
            <consortium name="US DOE Joint Genome Institute (JGI-PGF)"/>
            <person name="Walter F."/>
            <person name="Albersmeier A."/>
            <person name="Kalinowski J."/>
            <person name="Ruckert C."/>
        </authorList>
    </citation>
    <scope>NUCLEOTIDE SEQUENCE</scope>
    <source>
        <strain evidence="2">JCM 4633</strain>
    </source>
</reference>
<organism evidence="2 3">
    <name type="scientific">Streptomyces cinnamoneus</name>
    <name type="common">Streptoverticillium cinnamoneum</name>
    <dbReference type="NCBI Taxonomy" id="53446"/>
    <lineage>
        <taxon>Bacteria</taxon>
        <taxon>Bacillati</taxon>
        <taxon>Actinomycetota</taxon>
        <taxon>Actinomycetes</taxon>
        <taxon>Kitasatosporales</taxon>
        <taxon>Streptomycetaceae</taxon>
        <taxon>Streptomyces</taxon>
        <taxon>Streptomyces cinnamoneus group</taxon>
    </lineage>
</organism>
<dbReference type="Gene3D" id="3.30.450.150">
    <property type="entry name" value="Haem-degrading domain"/>
    <property type="match status" value="1"/>
</dbReference>
<reference evidence="2" key="2">
    <citation type="submission" date="2020-09" db="EMBL/GenBank/DDBJ databases">
        <authorList>
            <person name="Sun Q."/>
            <person name="Ohkuma M."/>
        </authorList>
    </citation>
    <scope>NUCLEOTIDE SEQUENCE</scope>
    <source>
        <strain evidence="2">JCM 4633</strain>
    </source>
</reference>
<dbReference type="EMBL" id="BMVB01000020">
    <property type="protein sequence ID" value="GHC65043.1"/>
    <property type="molecule type" value="Genomic_DNA"/>
</dbReference>
<dbReference type="InterPro" id="IPR038084">
    <property type="entry name" value="PduO/GlcC-like_sf"/>
</dbReference>
<proteinExistence type="inferred from homology"/>
<protein>
    <recommendedName>
        <fullName evidence="1">UPF0303 protein GCM10010507_48190</fullName>
    </recommendedName>
</protein>
<gene>
    <name evidence="2" type="ORF">GCM10010507_48190</name>
</gene>
<dbReference type="InterPro" id="IPR010371">
    <property type="entry name" value="YBR137W-like"/>
</dbReference>
<dbReference type="PANTHER" id="PTHR28255">
    <property type="match status" value="1"/>
</dbReference>
<dbReference type="SUPFAM" id="SSF143744">
    <property type="entry name" value="GlcG-like"/>
    <property type="match status" value="1"/>
</dbReference>
<evidence type="ECO:0000313" key="2">
    <source>
        <dbReference type="EMBL" id="GHC65043.1"/>
    </source>
</evidence>
<dbReference type="InterPro" id="IPR005624">
    <property type="entry name" value="PduO/GlcC-like"/>
</dbReference>
<dbReference type="PIRSF" id="PIRSF008757">
    <property type="entry name" value="UCP008757"/>
    <property type="match status" value="1"/>
</dbReference>
<name>A0A918WMX0_STRCJ</name>
<dbReference type="RefSeq" id="WP_190111972.1">
    <property type="nucleotide sequence ID" value="NZ_BMVB01000020.1"/>
</dbReference>
<accession>A0A918WMX0</accession>
<evidence type="ECO:0000313" key="3">
    <source>
        <dbReference type="Proteomes" id="UP000646244"/>
    </source>
</evidence>